<feature type="transmembrane region" description="Helical" evidence="2">
    <location>
        <begin position="6"/>
        <end position="31"/>
    </location>
</feature>
<keyword evidence="4" id="KW-1185">Reference proteome</keyword>
<name>A0AAW6T7P9_9MICO</name>
<evidence type="ECO:0000313" key="4">
    <source>
        <dbReference type="Proteomes" id="UP001321506"/>
    </source>
</evidence>
<dbReference type="AlphaFoldDB" id="A0AAW6T7P9"/>
<dbReference type="Proteomes" id="UP001321506">
    <property type="component" value="Unassembled WGS sequence"/>
</dbReference>
<evidence type="ECO:0000256" key="1">
    <source>
        <dbReference type="SAM" id="Coils"/>
    </source>
</evidence>
<evidence type="ECO:0000256" key="2">
    <source>
        <dbReference type="SAM" id="Phobius"/>
    </source>
</evidence>
<keyword evidence="1" id="KW-0175">Coiled coil</keyword>
<gene>
    <name evidence="3" type="ORF">QF206_09775</name>
</gene>
<keyword evidence="2" id="KW-0472">Membrane</keyword>
<feature type="coiled-coil region" evidence="1">
    <location>
        <begin position="254"/>
        <end position="281"/>
    </location>
</feature>
<keyword evidence="2" id="KW-1133">Transmembrane helix</keyword>
<reference evidence="3 4" key="1">
    <citation type="submission" date="2023-04" db="EMBL/GenBank/DDBJ databases">
        <title>Klugiella caeni sp. nov. isolated from the sludge of biochemical tank.</title>
        <authorList>
            <person name="Geng K."/>
        </authorList>
    </citation>
    <scope>NUCLEOTIDE SEQUENCE [LARGE SCALE GENOMIC DNA]</scope>
    <source>
        <strain evidence="3 4">YN-L-19</strain>
    </source>
</reference>
<organism evidence="3 4">
    <name type="scientific">Ruicaihuangia caeni</name>
    <dbReference type="NCBI Taxonomy" id="3042517"/>
    <lineage>
        <taxon>Bacteria</taxon>
        <taxon>Bacillati</taxon>
        <taxon>Actinomycetota</taxon>
        <taxon>Actinomycetes</taxon>
        <taxon>Micrococcales</taxon>
        <taxon>Microbacteriaceae</taxon>
        <taxon>Ruicaihuangia</taxon>
    </lineage>
</organism>
<comment type="caution">
    <text evidence="3">The sequence shown here is derived from an EMBL/GenBank/DDBJ whole genome shotgun (WGS) entry which is preliminary data.</text>
</comment>
<proteinExistence type="predicted"/>
<protein>
    <submittedName>
        <fullName evidence="3">Uncharacterized protein</fullName>
    </submittedName>
</protein>
<sequence>MEAITTALLTAAIVVGIVAAGGMLLGIVLVARRAKRRHIDDQTGSRALELRAGSALVQLDDAIREAEDELAFAFAQFGAPAIERFRVAVAQAKEAAREAFRLQQLLDDEVPDTPRERREWATRIAALSTTATERLSAETKDFEARRQREVDAAGELSHVRRAIEQARSRLAAERERAPGELSQDDRAVLSAATRELDGAVAAADSAAGAIAEAVVTRPAGPALRESERALARATAHLETVARARLGRAETRRSLDDALRHAAGLRAEAAKLRDAHEEAAQRDRINAAITRLDDATTAAQSNASADSRESLGRVQAAADSLDAALGAARSAQQRLEQARAALDGARRQARSELQAASDFISANRRVIGAAARTRLAESERHLALSEAESDPVAALDEARRARSRAMDADALARYDVMQRRG</sequence>
<evidence type="ECO:0000313" key="3">
    <source>
        <dbReference type="EMBL" id="MDI2099249.1"/>
    </source>
</evidence>
<dbReference type="RefSeq" id="WP_281489028.1">
    <property type="nucleotide sequence ID" value="NZ_JASATX010000003.1"/>
</dbReference>
<dbReference type="EMBL" id="JASATX010000003">
    <property type="protein sequence ID" value="MDI2099249.1"/>
    <property type="molecule type" value="Genomic_DNA"/>
</dbReference>
<feature type="coiled-coil region" evidence="1">
    <location>
        <begin position="320"/>
        <end position="354"/>
    </location>
</feature>
<keyword evidence="2" id="KW-0812">Transmembrane</keyword>
<accession>A0AAW6T7P9</accession>